<evidence type="ECO:0008006" key="4">
    <source>
        <dbReference type="Google" id="ProtNLM"/>
    </source>
</evidence>
<feature type="compositionally biased region" description="Polar residues" evidence="1">
    <location>
        <begin position="349"/>
        <end position="362"/>
    </location>
</feature>
<accession>A0ABN8WQF8</accession>
<proteinExistence type="predicted"/>
<evidence type="ECO:0000256" key="1">
    <source>
        <dbReference type="SAM" id="MobiDB-lite"/>
    </source>
</evidence>
<evidence type="ECO:0000313" key="2">
    <source>
        <dbReference type="EMBL" id="CAI4057184.1"/>
    </source>
</evidence>
<protein>
    <recommendedName>
        <fullName evidence="4">Gic2p</fullName>
    </recommendedName>
</protein>
<sequence>MTSAITMNAEHSNMNLPQMRSIWLDEDEEAEKLYGLQAQQFMGSDDEESLGITYINSDKPLLSNKKNIELPPLLPKTHPSSYHRGSNSNSAMSRNPATSSATKSKHNKVFFKLNSLKKKLLGPQLDIKAKGISTPFGFQHISHADTKDGFQEEPAQQQQQQQQPLPIAVEQDAAFSPSNHRSSLLSKAFVTERIPANRESKLNSRSHDKKTSSRFSVARSISVTSSNYSKNTQGNNHSLNGRVVSTSTMATSLFEDSPNASPKQFKIKSHSLGHKHTNSTDSSESSLDFLKNYSFPTLLEDRPILDFLPRSQRSSGYRSLLLETPNLNKGTVRAFASPQQSPLPMRRNSIATPSPQSKSSYIDSPANFRKSFDDILCFYNQLEPLQV</sequence>
<keyword evidence="3" id="KW-1185">Reference proteome</keyword>
<dbReference type="Proteomes" id="UP001162085">
    <property type="component" value="Chromosome 2"/>
</dbReference>
<feature type="region of interest" description="Disordered" evidence="1">
    <location>
        <begin position="336"/>
        <end position="363"/>
    </location>
</feature>
<feature type="compositionally biased region" description="Basic and acidic residues" evidence="1">
    <location>
        <begin position="196"/>
        <end position="211"/>
    </location>
</feature>
<organism evidence="2 3">
    <name type="scientific">Saccharomyces uvarum</name>
    <name type="common">Yeast</name>
    <name type="synonym">Saccharomyces bayanus var. uvarum</name>
    <dbReference type="NCBI Taxonomy" id="230603"/>
    <lineage>
        <taxon>Eukaryota</taxon>
        <taxon>Fungi</taxon>
        <taxon>Dikarya</taxon>
        <taxon>Ascomycota</taxon>
        <taxon>Saccharomycotina</taxon>
        <taxon>Saccharomycetes</taxon>
        <taxon>Saccharomycetales</taxon>
        <taxon>Saccharomycetaceae</taxon>
        <taxon>Saccharomyces</taxon>
    </lineage>
</organism>
<dbReference type="EMBL" id="OX365929">
    <property type="protein sequence ID" value="CAI4057184.1"/>
    <property type="molecule type" value="Genomic_DNA"/>
</dbReference>
<evidence type="ECO:0000313" key="3">
    <source>
        <dbReference type="Proteomes" id="UP001162085"/>
    </source>
</evidence>
<feature type="region of interest" description="Disordered" evidence="1">
    <location>
        <begin position="73"/>
        <end position="104"/>
    </location>
</feature>
<name>A0ABN8WQF8_SACUV</name>
<reference evidence="2" key="1">
    <citation type="submission" date="2022-10" db="EMBL/GenBank/DDBJ databases">
        <authorList>
            <person name="Byrne P K."/>
        </authorList>
    </citation>
    <scope>NUCLEOTIDE SEQUENCE</scope>
    <source>
        <strain evidence="2">ZP964</strain>
    </source>
</reference>
<feature type="compositionally biased region" description="Basic residues" evidence="1">
    <location>
        <begin position="265"/>
        <end position="277"/>
    </location>
</feature>
<feature type="region of interest" description="Disordered" evidence="1">
    <location>
        <begin position="196"/>
        <end position="217"/>
    </location>
</feature>
<gene>
    <name evidence="2" type="primary">SUVZ02G4210</name>
    <name evidence="2" type="ORF">SUVZ_02G4210</name>
</gene>
<feature type="region of interest" description="Disordered" evidence="1">
    <location>
        <begin position="255"/>
        <end position="286"/>
    </location>
</feature>
<feature type="compositionally biased region" description="Polar residues" evidence="1">
    <location>
        <begin position="78"/>
        <end position="102"/>
    </location>
</feature>